<comment type="caution">
    <text evidence="1">The sequence shown here is derived from an EMBL/GenBank/DDBJ whole genome shotgun (WGS) entry which is preliminary data.</text>
</comment>
<gene>
    <name evidence="1" type="ORF">F4821DRAFT_270824</name>
</gene>
<accession>A0ACC0CY58</accession>
<dbReference type="Proteomes" id="UP001497680">
    <property type="component" value="Unassembled WGS sequence"/>
</dbReference>
<reference evidence="1 2" key="1">
    <citation type="journal article" date="2022" name="New Phytol.">
        <title>Ecological generalism drives hyperdiversity of secondary metabolite gene clusters in xylarialean endophytes.</title>
        <authorList>
            <person name="Franco M.E.E."/>
            <person name="Wisecaver J.H."/>
            <person name="Arnold A.E."/>
            <person name="Ju Y.M."/>
            <person name="Slot J.C."/>
            <person name="Ahrendt S."/>
            <person name="Moore L.P."/>
            <person name="Eastman K.E."/>
            <person name="Scott K."/>
            <person name="Konkel Z."/>
            <person name="Mondo S.J."/>
            <person name="Kuo A."/>
            <person name="Hayes R.D."/>
            <person name="Haridas S."/>
            <person name="Andreopoulos B."/>
            <person name="Riley R."/>
            <person name="LaButti K."/>
            <person name="Pangilinan J."/>
            <person name="Lipzen A."/>
            <person name="Amirebrahimi M."/>
            <person name="Yan J."/>
            <person name="Adam C."/>
            <person name="Keymanesh K."/>
            <person name="Ng V."/>
            <person name="Louie K."/>
            <person name="Northen T."/>
            <person name="Drula E."/>
            <person name="Henrissat B."/>
            <person name="Hsieh H.M."/>
            <person name="Youens-Clark K."/>
            <person name="Lutzoni F."/>
            <person name="Miadlikowska J."/>
            <person name="Eastwood D.C."/>
            <person name="Hamelin R.C."/>
            <person name="Grigoriev I.V."/>
            <person name="U'Ren J.M."/>
        </authorList>
    </citation>
    <scope>NUCLEOTIDE SEQUENCE [LARGE SCALE GENOMIC DNA]</scope>
    <source>
        <strain evidence="1 2">ER1909</strain>
    </source>
</reference>
<sequence length="1123" mass="126512">MADIASAILGIGGLTSTLLVPSMIWRKKRKAHQQDVDNAIVELHSSDSPDIDICFVHSLGGDRIQTWKWTAEGSEESNVWPSDFLPQDAEEKDLNVRILSYGYKSFVPTPEYLAQRTLYRHSEQLLSALAEVRRDCPRRPLIFVGYSLGGVVIKSALIFSSQAKKPDHLPISISTTGIVFLGTPHAGAMSKGERYTWQETLVNIIKQTDIGNPSLVKHLDKQSLILQNKLQPFKALSDNISIISYYEGKPTPNADIIVPKPTNTRQPYGDKVYVINADHANMCKFDSRDNQDYQNVRDKILILCREAKKRAGENWGKYEKREEEEEKSKEDMKMIRDEEAEGLNSVDQDDFRIEADILPRNPRFVGRIEEMNSLRRKLLEECSQPCLSTCAVVNLHGPRGIGKTEIAREFAYANRDHFTSIFWISATSRHSIEQGLVKIARLLRRQQPHSPSSVTALRILSGLSLDAELDENHLRLTICAVMDWFQSRDNPNWLVVLDNMELSPDDPDITKLIPNTTCVHGHCIITSREPVDWNFVTKHRVGPFSPDESVSLLRASTGFSEFNERELNDLSSALKYIPVALTAAASYISSTRITLKEYTRRLRLSSSADNGKPPTSGLNKVADVLRNTMKNIPTSNKLQHTLSLRIFQVCCVLSMETVCLSIFSSRSFRESCPGDTMMAAIKELEQHSLVALTEDRRYLVAQRIVLKCGRSLFTDDQRRLASQLACESTVSVANSLQEMRNSEKAVDNSSAESDIAAVMARCHEFVKDYSPSSYSWAIDLDMMGRTCEKQGRIKDAVAFYDLQVSRNQGTSSALRNTKMRLAITRRISGDGIRAEALCAEIANLDGGTSESAASTLQDQFPSDDIDIEALRLLRKIAHEESNSEEELDLSKQIAAIQEQRFGLKHPSTLEAVQELAKNLVDVGFFDEAEANIRRVLLSYENTAGASYVKTTEAFEILAAIRLKQGKPDDAEELFNRALRNHLARLGREHPTTQKCWAQLGQVYDVQGRCDHAAGVYDKCLVILTATLGADHPDALGVRCHRAANLARRDLRDEAEAELRGVLDRTEEYDDVEHDNVKRRTALQLVELLKQDPHADDDAWLEDRVHDLEDRYDLDLHRRIGWIY</sequence>
<evidence type="ECO:0000313" key="1">
    <source>
        <dbReference type="EMBL" id="KAI6085030.1"/>
    </source>
</evidence>
<protein>
    <submittedName>
        <fullName evidence="1">Uncharacterized protein</fullName>
    </submittedName>
</protein>
<organism evidence="1 2">
    <name type="scientific">Hypoxylon rubiginosum</name>
    <dbReference type="NCBI Taxonomy" id="110542"/>
    <lineage>
        <taxon>Eukaryota</taxon>
        <taxon>Fungi</taxon>
        <taxon>Dikarya</taxon>
        <taxon>Ascomycota</taxon>
        <taxon>Pezizomycotina</taxon>
        <taxon>Sordariomycetes</taxon>
        <taxon>Xylariomycetidae</taxon>
        <taxon>Xylariales</taxon>
        <taxon>Hypoxylaceae</taxon>
        <taxon>Hypoxylon</taxon>
    </lineage>
</organism>
<dbReference type="EMBL" id="MU394330">
    <property type="protein sequence ID" value="KAI6085030.1"/>
    <property type="molecule type" value="Genomic_DNA"/>
</dbReference>
<evidence type="ECO:0000313" key="2">
    <source>
        <dbReference type="Proteomes" id="UP001497680"/>
    </source>
</evidence>
<proteinExistence type="predicted"/>
<keyword evidence="2" id="KW-1185">Reference proteome</keyword>
<name>A0ACC0CY58_9PEZI</name>